<feature type="domain" description="Fibronectin type III-like" evidence="6">
    <location>
        <begin position="735"/>
        <end position="806"/>
    </location>
</feature>
<dbReference type="Gene3D" id="2.60.40.10">
    <property type="entry name" value="Immunoglobulins"/>
    <property type="match status" value="1"/>
</dbReference>
<dbReference type="Gene3D" id="3.40.50.1700">
    <property type="entry name" value="Glycoside hydrolase family 3 C-terminal domain"/>
    <property type="match status" value="1"/>
</dbReference>
<sequence>MISAVAQRHFRIGILSLCVLLLWVLQQQLLAGGAPDPSSSTRSTSFLFAAAVDKEDEDEEKVPQFACDFGRNPRLRAFAFCDRNLSDDVRVKDLVSRLTLDEKITQLVNSAASVPSLGLPSYQWWNEALHGVARSRGVDFTGSEFSLHAATSFPVPLLTSASFNSCLWQLIGQVVSTEARAFFNQKRANLTFWAPNINIVRDPRWGRAQETSGEDPIVASMYATFFVRGMQDWTPPPLPLNSNSLPAGAPAAPGPSATRLKVSACCKHFVAYDLDNWKGMDRYHFDAQVTVQDLEDSFTPPFKSCVEEGRASGLMCSYNRINGVPACASYPFLTQTVRNTWGFDGYIVSDCGAILDMQRLTPYAATPEDAVAYAFNAGVDVECGHVSLNSALSALQQGILNESVIDKALFYQLSVRMRLGLFDGDPKQLPYGAIGVNQVCSNAHQELALEAARQGTVLLKNEDATLPFSRQGNLTLAVIGPHANSTTDMLGNYKGYPCKYITPLQGLAEFGTRDNRRVLYARGCRSTACVKGDLISIATSTAAKADAVVIVVGLNQAQEAEKRDRVSLRLPGRQEELILAIAGNVTRRVAIVVVVMSGGPLDMRFAKEDERIQSILWVGYPGEAGGQAMSEVIFGDHNPGGRLPLSWYPEEYTRISMTDMHMRPNPSLDYPGRTYRFYTDSTVYKFGHGLSYSSFRCSILSAPLTIRAHPGICKDSSNIDIRIKVTNTGEMKGRHSVLLFAASPSAGADGAPLKKLVHFQLVQLESGQESELIFNLNPCKDLGTVTEDGSHILEIGRHTLSIGTEGTNIHSFQVHRPQ</sequence>
<dbReference type="Pfam" id="PF14310">
    <property type="entry name" value="Fn3-like"/>
    <property type="match status" value="1"/>
</dbReference>
<evidence type="ECO:0000256" key="1">
    <source>
        <dbReference type="ARBA" id="ARBA00005336"/>
    </source>
</evidence>
<evidence type="ECO:0000259" key="6">
    <source>
        <dbReference type="SMART" id="SM01217"/>
    </source>
</evidence>
<dbReference type="EMBL" id="OZ019896">
    <property type="protein sequence ID" value="CAK9224315.1"/>
    <property type="molecule type" value="Genomic_DNA"/>
</dbReference>
<evidence type="ECO:0000313" key="7">
    <source>
        <dbReference type="EMBL" id="CAK9224315.1"/>
    </source>
</evidence>
<dbReference type="Proteomes" id="UP001497512">
    <property type="component" value="Chromosome 4"/>
</dbReference>
<dbReference type="PANTHER" id="PTHR42721:SF3">
    <property type="entry name" value="BETA-D-XYLOSIDASE 5-RELATED"/>
    <property type="match status" value="1"/>
</dbReference>
<organism evidence="7 8">
    <name type="scientific">Sphagnum troendelagicum</name>
    <dbReference type="NCBI Taxonomy" id="128251"/>
    <lineage>
        <taxon>Eukaryota</taxon>
        <taxon>Viridiplantae</taxon>
        <taxon>Streptophyta</taxon>
        <taxon>Embryophyta</taxon>
        <taxon>Bryophyta</taxon>
        <taxon>Sphagnophytina</taxon>
        <taxon>Sphagnopsida</taxon>
        <taxon>Sphagnales</taxon>
        <taxon>Sphagnaceae</taxon>
        <taxon>Sphagnum</taxon>
    </lineage>
</organism>
<dbReference type="InterPro" id="IPR036962">
    <property type="entry name" value="Glyco_hydro_3_N_sf"/>
</dbReference>
<evidence type="ECO:0000313" key="8">
    <source>
        <dbReference type="Proteomes" id="UP001497512"/>
    </source>
</evidence>
<keyword evidence="3" id="KW-0378">Hydrolase</keyword>
<evidence type="ECO:0000256" key="2">
    <source>
        <dbReference type="ARBA" id="ARBA00022729"/>
    </source>
</evidence>
<dbReference type="InterPro" id="IPR026891">
    <property type="entry name" value="Fn3-like"/>
</dbReference>
<dbReference type="Pfam" id="PF01915">
    <property type="entry name" value="Glyco_hydro_3_C"/>
    <property type="match status" value="1"/>
</dbReference>
<name>A0ABP0UL79_9BRYO</name>
<evidence type="ECO:0000256" key="4">
    <source>
        <dbReference type="ARBA" id="ARBA00023295"/>
    </source>
</evidence>
<dbReference type="Gene3D" id="3.20.20.300">
    <property type="entry name" value="Glycoside hydrolase, family 3, N-terminal domain"/>
    <property type="match status" value="1"/>
</dbReference>
<dbReference type="Pfam" id="PF00933">
    <property type="entry name" value="Glyco_hydro_3"/>
    <property type="match status" value="1"/>
</dbReference>
<reference evidence="7" key="1">
    <citation type="submission" date="2024-02" db="EMBL/GenBank/DDBJ databases">
        <authorList>
            <consortium name="ELIXIR-Norway"/>
            <consortium name="Elixir Norway"/>
        </authorList>
    </citation>
    <scope>NUCLEOTIDE SEQUENCE</scope>
</reference>
<dbReference type="InterPro" id="IPR002772">
    <property type="entry name" value="Glyco_hydro_3_C"/>
</dbReference>
<accession>A0ABP0UL79</accession>
<comment type="similarity">
    <text evidence="1">Belongs to the glycosyl hydrolase 3 family.</text>
</comment>
<keyword evidence="4" id="KW-0326">Glycosidase</keyword>
<gene>
    <name evidence="7" type="ORF">CSSPTR1EN2_LOCUS17270</name>
</gene>
<dbReference type="InterPro" id="IPR036881">
    <property type="entry name" value="Glyco_hydro_3_C_sf"/>
</dbReference>
<dbReference type="PANTHER" id="PTHR42721">
    <property type="entry name" value="SUGAR HYDROLASE-RELATED"/>
    <property type="match status" value="1"/>
</dbReference>
<dbReference type="SUPFAM" id="SSF51445">
    <property type="entry name" value="(Trans)glycosidases"/>
    <property type="match status" value="1"/>
</dbReference>
<dbReference type="InterPro" id="IPR001764">
    <property type="entry name" value="Glyco_hydro_3_N"/>
</dbReference>
<evidence type="ECO:0000256" key="5">
    <source>
        <dbReference type="SAM" id="SignalP"/>
    </source>
</evidence>
<proteinExistence type="inferred from homology"/>
<keyword evidence="2 5" id="KW-0732">Signal</keyword>
<protein>
    <recommendedName>
        <fullName evidence="6">Fibronectin type III-like domain-containing protein</fullName>
    </recommendedName>
</protein>
<feature type="chain" id="PRO_5046177475" description="Fibronectin type III-like domain-containing protein" evidence="5">
    <location>
        <begin position="34"/>
        <end position="818"/>
    </location>
</feature>
<feature type="signal peptide" evidence="5">
    <location>
        <begin position="1"/>
        <end position="33"/>
    </location>
</feature>
<evidence type="ECO:0000256" key="3">
    <source>
        <dbReference type="ARBA" id="ARBA00022801"/>
    </source>
</evidence>
<keyword evidence="8" id="KW-1185">Reference proteome</keyword>
<dbReference type="InterPro" id="IPR044993">
    <property type="entry name" value="BXL"/>
</dbReference>
<dbReference type="InterPro" id="IPR017853">
    <property type="entry name" value="GH"/>
</dbReference>
<dbReference type="InterPro" id="IPR013783">
    <property type="entry name" value="Ig-like_fold"/>
</dbReference>
<dbReference type="SMART" id="SM01217">
    <property type="entry name" value="Fn3_like"/>
    <property type="match status" value="1"/>
</dbReference>
<dbReference type="SUPFAM" id="SSF52279">
    <property type="entry name" value="Beta-D-glucan exohydrolase, C-terminal domain"/>
    <property type="match status" value="1"/>
</dbReference>